<feature type="domain" description="Terpene synthase N-terminal" evidence="4">
    <location>
        <begin position="265"/>
        <end position="469"/>
    </location>
</feature>
<dbReference type="InterPro" id="IPR050148">
    <property type="entry name" value="Terpene_synthase-like"/>
</dbReference>
<evidence type="ECO:0000256" key="2">
    <source>
        <dbReference type="ARBA" id="ARBA00022723"/>
    </source>
</evidence>
<dbReference type="GO" id="GO:0009507">
    <property type="term" value="C:chloroplast"/>
    <property type="evidence" value="ECO:0007669"/>
    <property type="project" value="TreeGrafter"/>
</dbReference>
<evidence type="ECO:0000256" key="1">
    <source>
        <dbReference type="ARBA" id="ARBA00001946"/>
    </source>
</evidence>
<evidence type="ECO:0000259" key="4">
    <source>
        <dbReference type="Pfam" id="PF01397"/>
    </source>
</evidence>
<dbReference type="AlphaFoldDB" id="A0AAW2T8D0"/>
<keyword evidence="2" id="KW-0479">Metal-binding</keyword>
<dbReference type="Gene3D" id="1.50.10.160">
    <property type="match status" value="1"/>
</dbReference>
<dbReference type="GO" id="GO:0000287">
    <property type="term" value="F:magnesium ion binding"/>
    <property type="evidence" value="ECO:0007669"/>
    <property type="project" value="TreeGrafter"/>
</dbReference>
<gene>
    <name evidence="5" type="ORF">Slati_4130800</name>
</gene>
<proteinExistence type="predicted"/>
<comment type="cofactor">
    <cofactor evidence="1">
        <name>Mg(2+)</name>
        <dbReference type="ChEBI" id="CHEBI:18420"/>
    </cofactor>
</comment>
<dbReference type="Pfam" id="PF01397">
    <property type="entry name" value="Terpene_synth"/>
    <property type="match status" value="1"/>
</dbReference>
<dbReference type="FunFam" id="1.50.10.130:FF:000002">
    <property type="entry name" value="Ent-copalyl diphosphate synthase, chloroplastic"/>
    <property type="match status" value="1"/>
</dbReference>
<dbReference type="PANTHER" id="PTHR31739:SF30">
    <property type="entry name" value="COPAL-8-OL DIPHOSPHATE HYDRATASE, CHLOROPLASTIC"/>
    <property type="match status" value="1"/>
</dbReference>
<evidence type="ECO:0000256" key="3">
    <source>
        <dbReference type="ARBA" id="ARBA00022842"/>
    </source>
</evidence>
<reference evidence="5" key="2">
    <citation type="journal article" date="2024" name="Plant">
        <title>Genomic evolution and insights into agronomic trait innovations of Sesamum species.</title>
        <authorList>
            <person name="Miao H."/>
            <person name="Wang L."/>
            <person name="Qu L."/>
            <person name="Liu H."/>
            <person name="Sun Y."/>
            <person name="Le M."/>
            <person name="Wang Q."/>
            <person name="Wei S."/>
            <person name="Zheng Y."/>
            <person name="Lin W."/>
            <person name="Duan Y."/>
            <person name="Cao H."/>
            <person name="Xiong S."/>
            <person name="Wang X."/>
            <person name="Wei L."/>
            <person name="Li C."/>
            <person name="Ma Q."/>
            <person name="Ju M."/>
            <person name="Zhao R."/>
            <person name="Li G."/>
            <person name="Mu C."/>
            <person name="Tian Q."/>
            <person name="Mei H."/>
            <person name="Zhang T."/>
            <person name="Gao T."/>
            <person name="Zhang H."/>
        </authorList>
    </citation>
    <scope>NUCLEOTIDE SEQUENCE</scope>
    <source>
        <strain evidence="5">KEN1</strain>
    </source>
</reference>
<dbReference type="InterPro" id="IPR036965">
    <property type="entry name" value="Terpene_synth_N_sf"/>
</dbReference>
<organism evidence="5">
    <name type="scientific">Sesamum latifolium</name>
    <dbReference type="NCBI Taxonomy" id="2727402"/>
    <lineage>
        <taxon>Eukaryota</taxon>
        <taxon>Viridiplantae</taxon>
        <taxon>Streptophyta</taxon>
        <taxon>Embryophyta</taxon>
        <taxon>Tracheophyta</taxon>
        <taxon>Spermatophyta</taxon>
        <taxon>Magnoliopsida</taxon>
        <taxon>eudicotyledons</taxon>
        <taxon>Gunneridae</taxon>
        <taxon>Pentapetalae</taxon>
        <taxon>asterids</taxon>
        <taxon>lamiids</taxon>
        <taxon>Lamiales</taxon>
        <taxon>Pedaliaceae</taxon>
        <taxon>Sesamum</taxon>
    </lineage>
</organism>
<dbReference type="Gene3D" id="1.50.10.130">
    <property type="entry name" value="Terpene synthase, N-terminal domain"/>
    <property type="match status" value="1"/>
</dbReference>
<dbReference type="FunFam" id="1.50.10.160:FF:000001">
    <property type="entry name" value="Ent-copalyl diphosphate synthase"/>
    <property type="match status" value="1"/>
</dbReference>
<name>A0AAW2T8D0_9LAMI</name>
<dbReference type="GO" id="GO:0009686">
    <property type="term" value="P:gibberellin biosynthetic process"/>
    <property type="evidence" value="ECO:0007669"/>
    <property type="project" value="TreeGrafter"/>
</dbReference>
<keyword evidence="3" id="KW-0460">Magnesium</keyword>
<dbReference type="GO" id="GO:0010333">
    <property type="term" value="F:terpene synthase activity"/>
    <property type="evidence" value="ECO:0007669"/>
    <property type="project" value="InterPro"/>
</dbReference>
<protein>
    <submittedName>
        <fullName evidence="5">(+)-copalyl diphosphate synthase 3, chloroplastic</fullName>
    </submittedName>
</protein>
<dbReference type="SFLD" id="SFLDG01014">
    <property type="entry name" value="Terpene_Cyclase_Like_1_N-term"/>
    <property type="match status" value="1"/>
</dbReference>
<dbReference type="PANTHER" id="PTHR31739">
    <property type="entry name" value="ENT-COPALYL DIPHOSPHATE SYNTHASE, CHLOROPLASTIC"/>
    <property type="match status" value="1"/>
</dbReference>
<sequence>MQILSLSSPILLPKCSKASPTRRPPSPECFTSIWLNRSKGVLPSYKARLTPISRATTNRVDPAVVGDAQKEDPAGEALELVGTLEGLTEYIKKFLSSIDEGRVNVSPYDTAWVALIRDIDGEDRPQFPASLEWIAQNQLPDGSWGEQHIFCAYDRLLNTLACVVALRSWNLHPHKSDKGIAFINEKIDQLGNADAENMTSGFEIVFPALLQRARDMGIHDLPYDAPVLQHIYAARNYKLARIPKELMHKVRTSLLFSLEGLEDLEWEKLLKLRQHNGSFLFSPSSTAFAFMQTKDEDCLKYIHYIVQKFNGGAPNVYPIDIFVRTWSVDRLSRLGISRLFESEIKDCLEYVHSFWNETGLFCGRESEFVDVDSTSVGFMLLRLHGFNVSPDVLKNFKKDDGSFSCFYGQTFESLSPIFNFYRASQVLYPGEKILEEANAFCRKFIHEKISSNQLLDKWLISQHFADEVKTTSIIRALVCQKS</sequence>
<dbReference type="SUPFAM" id="SSF48239">
    <property type="entry name" value="Terpenoid cyclases/Protein prenyltransferases"/>
    <property type="match status" value="2"/>
</dbReference>
<dbReference type="InterPro" id="IPR008930">
    <property type="entry name" value="Terpenoid_cyclase/PrenylTrfase"/>
</dbReference>
<dbReference type="EMBL" id="JACGWN010000015">
    <property type="protein sequence ID" value="KAL0401009.1"/>
    <property type="molecule type" value="Genomic_DNA"/>
</dbReference>
<comment type="caution">
    <text evidence="5">The sequence shown here is derived from an EMBL/GenBank/DDBJ whole genome shotgun (WGS) entry which is preliminary data.</text>
</comment>
<dbReference type="InterPro" id="IPR001906">
    <property type="entry name" value="Terpene_synth_N"/>
</dbReference>
<evidence type="ECO:0000313" key="5">
    <source>
        <dbReference type="EMBL" id="KAL0401009.1"/>
    </source>
</evidence>
<accession>A0AAW2T8D0</accession>
<reference evidence="5" key="1">
    <citation type="submission" date="2020-06" db="EMBL/GenBank/DDBJ databases">
        <authorList>
            <person name="Li T."/>
            <person name="Hu X."/>
            <person name="Zhang T."/>
            <person name="Song X."/>
            <person name="Zhang H."/>
            <person name="Dai N."/>
            <person name="Sheng W."/>
            <person name="Hou X."/>
            <person name="Wei L."/>
        </authorList>
    </citation>
    <scope>NUCLEOTIDE SEQUENCE</scope>
    <source>
        <strain evidence="5">KEN1</strain>
        <tissue evidence="5">Leaf</tissue>
    </source>
</reference>